<comment type="catalytic activity">
    <reaction evidence="11">
        <text>D-arabinono-1,4-lactone + O2 = dehydro-D-arabinono-1,4-lactone + H2O2 + H(+)</text>
        <dbReference type="Rhea" id="RHEA:23756"/>
        <dbReference type="ChEBI" id="CHEBI:15378"/>
        <dbReference type="ChEBI" id="CHEBI:15379"/>
        <dbReference type="ChEBI" id="CHEBI:16240"/>
        <dbReference type="ChEBI" id="CHEBI:16292"/>
        <dbReference type="ChEBI" id="CHEBI:58277"/>
        <dbReference type="EC" id="1.1.3.37"/>
    </reaction>
</comment>
<keyword evidence="11" id="KW-0496">Mitochondrion</keyword>
<comment type="cofactor">
    <cofactor evidence="1 11">
        <name>FAD</name>
        <dbReference type="ChEBI" id="CHEBI:57692"/>
    </cofactor>
</comment>
<dbReference type="PANTHER" id="PTHR43762:SF1">
    <property type="entry name" value="D-ARABINONO-1,4-LACTONE OXIDASE"/>
    <property type="match status" value="1"/>
</dbReference>
<dbReference type="AlphaFoldDB" id="A0A8H5BU31"/>
<dbReference type="GO" id="GO:0071949">
    <property type="term" value="F:FAD binding"/>
    <property type="evidence" value="ECO:0007669"/>
    <property type="project" value="UniProtKB-UniRule"/>
</dbReference>
<proteinExistence type="inferred from homology"/>
<evidence type="ECO:0000313" key="13">
    <source>
        <dbReference type="EMBL" id="KAF5329244.1"/>
    </source>
</evidence>
<dbReference type="UniPathway" id="UPA00771">
    <property type="reaction ID" value="UER00766"/>
</dbReference>
<dbReference type="Pfam" id="PF04030">
    <property type="entry name" value="ALO"/>
    <property type="match status" value="1"/>
</dbReference>
<keyword evidence="8 11" id="KW-0560">Oxidoreductase</keyword>
<dbReference type="EC" id="1.1.3.37" evidence="5 11"/>
<dbReference type="PANTHER" id="PTHR43762">
    <property type="entry name" value="L-GULONOLACTONE OXIDASE"/>
    <property type="match status" value="1"/>
</dbReference>
<comment type="subcellular location">
    <subcellularLocation>
        <location evidence="2">Membrane</location>
    </subcellularLocation>
    <subcellularLocation>
        <location evidence="11">Mitochondrion membrane</location>
    </subcellularLocation>
</comment>
<keyword evidence="9" id="KW-0472">Membrane</keyword>
<accession>A0A8H5BU31</accession>
<dbReference type="Proteomes" id="UP000567179">
    <property type="component" value="Unassembled WGS sequence"/>
</dbReference>
<evidence type="ECO:0000256" key="9">
    <source>
        <dbReference type="ARBA" id="ARBA00023136"/>
    </source>
</evidence>
<comment type="pathway">
    <text evidence="3 11">Cofactor biosynthesis; D-erythroascorbate biosynthesis; dehydro-D-arabinono-1,4-lactone from D-arabinose: step 2/2.</text>
</comment>
<evidence type="ECO:0000256" key="6">
    <source>
        <dbReference type="ARBA" id="ARBA00022630"/>
    </source>
</evidence>
<organism evidence="13 14">
    <name type="scientific">Psilocybe cf. subviscida</name>
    <dbReference type="NCBI Taxonomy" id="2480587"/>
    <lineage>
        <taxon>Eukaryota</taxon>
        <taxon>Fungi</taxon>
        <taxon>Dikarya</taxon>
        <taxon>Basidiomycota</taxon>
        <taxon>Agaricomycotina</taxon>
        <taxon>Agaricomycetes</taxon>
        <taxon>Agaricomycetidae</taxon>
        <taxon>Agaricales</taxon>
        <taxon>Agaricineae</taxon>
        <taxon>Strophariaceae</taxon>
        <taxon>Psilocybe</taxon>
    </lineage>
</organism>
<dbReference type="Pfam" id="PF01565">
    <property type="entry name" value="FAD_binding_4"/>
    <property type="match status" value="1"/>
</dbReference>
<keyword evidence="14" id="KW-1185">Reference proteome</keyword>
<protein>
    <recommendedName>
        <fullName evidence="5 11">D-arabinono-1,4-lactone oxidase</fullName>
        <shortName evidence="11">ALO</shortName>
        <ecNumber evidence="5 11">1.1.3.37</ecNumber>
    </recommendedName>
    <alternativeName>
        <fullName evidence="10 11">L-galactono-gamma-lactone oxidase</fullName>
    </alternativeName>
</protein>
<dbReference type="GO" id="GO:0003885">
    <property type="term" value="F:D-arabinono-1,4-lactone oxidase activity"/>
    <property type="evidence" value="ECO:0007669"/>
    <property type="project" value="UniProtKB-UniRule"/>
</dbReference>
<dbReference type="PIRSF" id="PIRSF000136">
    <property type="entry name" value="LGO_GLO"/>
    <property type="match status" value="1"/>
</dbReference>
<evidence type="ECO:0000256" key="4">
    <source>
        <dbReference type="ARBA" id="ARBA00005466"/>
    </source>
</evidence>
<evidence type="ECO:0000256" key="1">
    <source>
        <dbReference type="ARBA" id="ARBA00001974"/>
    </source>
</evidence>
<feature type="domain" description="FAD-binding PCMH-type" evidence="12">
    <location>
        <begin position="34"/>
        <end position="204"/>
    </location>
</feature>
<dbReference type="InterPro" id="IPR016169">
    <property type="entry name" value="FAD-bd_PCMH_sub2"/>
</dbReference>
<evidence type="ECO:0000256" key="2">
    <source>
        <dbReference type="ARBA" id="ARBA00004370"/>
    </source>
</evidence>
<dbReference type="InterPro" id="IPR010031">
    <property type="entry name" value="FAD_lactone_oxidase-like"/>
</dbReference>
<dbReference type="InterPro" id="IPR016166">
    <property type="entry name" value="FAD-bd_PCMH"/>
</dbReference>
<evidence type="ECO:0000259" key="12">
    <source>
        <dbReference type="PROSITE" id="PS51387"/>
    </source>
</evidence>
<dbReference type="EMBL" id="JAACJJ010000002">
    <property type="protein sequence ID" value="KAF5329244.1"/>
    <property type="molecule type" value="Genomic_DNA"/>
</dbReference>
<dbReference type="Gene3D" id="1.10.45.10">
    <property type="entry name" value="Vanillyl-alcohol Oxidase, Chain A, domain 4"/>
    <property type="match status" value="1"/>
</dbReference>
<evidence type="ECO:0000256" key="11">
    <source>
        <dbReference type="RuleBase" id="RU367158"/>
    </source>
</evidence>
<comment type="similarity">
    <text evidence="4 11">Belongs to the oxygen-dependent FAD-linked oxidoreductase family.</text>
</comment>
<evidence type="ECO:0000256" key="3">
    <source>
        <dbReference type="ARBA" id="ARBA00005083"/>
    </source>
</evidence>
<evidence type="ECO:0000256" key="7">
    <source>
        <dbReference type="ARBA" id="ARBA00022827"/>
    </source>
</evidence>
<dbReference type="InterPro" id="IPR016171">
    <property type="entry name" value="Vanillyl_alc_oxidase_C-sub2"/>
</dbReference>
<dbReference type="Gene3D" id="3.30.43.10">
    <property type="entry name" value="Uridine Diphospho-n-acetylenolpyruvylglucosamine Reductase, domain 2"/>
    <property type="match status" value="1"/>
</dbReference>
<evidence type="ECO:0000256" key="10">
    <source>
        <dbReference type="ARBA" id="ARBA00033418"/>
    </source>
</evidence>
<dbReference type="InterPro" id="IPR036318">
    <property type="entry name" value="FAD-bd_PCMH-like_sf"/>
</dbReference>
<name>A0A8H5BU31_9AGAR</name>
<dbReference type="NCBIfam" id="TIGR01678">
    <property type="entry name" value="FAD_lactone_ox"/>
    <property type="match status" value="1"/>
</dbReference>
<dbReference type="Gene3D" id="3.30.70.2520">
    <property type="match status" value="1"/>
</dbReference>
<dbReference type="OrthoDB" id="610608at2759"/>
<dbReference type="InterPro" id="IPR007173">
    <property type="entry name" value="ALO_C"/>
</dbReference>
<reference evidence="13 14" key="1">
    <citation type="journal article" date="2020" name="ISME J.">
        <title>Uncovering the hidden diversity of litter-decomposition mechanisms in mushroom-forming fungi.</title>
        <authorList>
            <person name="Floudas D."/>
            <person name="Bentzer J."/>
            <person name="Ahren D."/>
            <person name="Johansson T."/>
            <person name="Persson P."/>
            <person name="Tunlid A."/>
        </authorList>
    </citation>
    <scope>NUCLEOTIDE SEQUENCE [LARGE SCALE GENOMIC DNA]</scope>
    <source>
        <strain evidence="13 14">CBS 101986</strain>
    </source>
</reference>
<sequence length="473" mass="53825">MGLGDIPLDNLYKQLEPITVPTEKARFTNWGLSFTCKPCALFEPENDFQCELILELARRERKRIRVAGIGHSPSDLACTSEYMLRTTKLNRVLEVNTEKRYVIAQAGIVLDDLHAELIKHKLAMTNLGSISDQTLGGVISTATHGTGIKYGVISTSVMALTLLLADGSRVTCTRTELSDLFTASLCGIGATGIILSIQLEVEPAFRLKEIQKPAQFDDVVDNLETVAQAAEHVRLWWYPTTDTIMCSESNRTDEAIRPGGNWLWDTLFGYHVVQLLLYLGRYYSPIITWTGNFACWLSNAESERVNDSHNIFNVNCRYPQHTTEWALPLENAPAALREFRNYLQKELQNPQGVRPHFPVEIRFSAPDNIWLSPSYSQRTCWIGIVQYKPYGTNVAYRKFFTAFEGIVERLGGRPHWAKAHLLKPEQFRTLYPHFNDFTRVLENVDPDGIFRNEYVQRHIEGKPVGSRVFKIRP</sequence>
<evidence type="ECO:0000256" key="8">
    <source>
        <dbReference type="ARBA" id="ARBA00023002"/>
    </source>
</evidence>
<keyword evidence="7 11" id="KW-0274">FAD</keyword>
<dbReference type="SUPFAM" id="SSF56176">
    <property type="entry name" value="FAD-binding/transporter-associated domain-like"/>
    <property type="match status" value="1"/>
</dbReference>
<dbReference type="GO" id="GO:0031966">
    <property type="term" value="C:mitochondrial membrane"/>
    <property type="evidence" value="ECO:0007669"/>
    <property type="project" value="UniProtKB-SubCell"/>
</dbReference>
<evidence type="ECO:0000313" key="14">
    <source>
        <dbReference type="Proteomes" id="UP000567179"/>
    </source>
</evidence>
<dbReference type="InterPro" id="IPR030654">
    <property type="entry name" value="Sugar_lactone_oxidase"/>
</dbReference>
<dbReference type="InterPro" id="IPR006094">
    <property type="entry name" value="Oxid_FAD_bind_N"/>
</dbReference>
<dbReference type="Gene3D" id="3.30.465.10">
    <property type="match status" value="1"/>
</dbReference>
<gene>
    <name evidence="13" type="ORF">D9619_009035</name>
</gene>
<dbReference type="PROSITE" id="PS51387">
    <property type="entry name" value="FAD_PCMH"/>
    <property type="match status" value="1"/>
</dbReference>
<dbReference type="InterPro" id="IPR016167">
    <property type="entry name" value="FAD-bd_PCMH_sub1"/>
</dbReference>
<keyword evidence="6 11" id="KW-0285">Flavoprotein</keyword>
<evidence type="ECO:0000256" key="5">
    <source>
        <dbReference type="ARBA" id="ARBA00013136"/>
    </source>
</evidence>
<comment type="caution">
    <text evidence="13">The sequence shown here is derived from an EMBL/GenBank/DDBJ whole genome shotgun (WGS) entry which is preliminary data.</text>
</comment>